<comment type="caution">
    <text evidence="1">The sequence shown here is derived from an EMBL/GenBank/DDBJ whole genome shotgun (WGS) entry which is preliminary data.</text>
</comment>
<protein>
    <submittedName>
        <fullName evidence="1">Uncharacterized protein</fullName>
    </submittedName>
</protein>
<organism evidence="1 2">
    <name type="scientific">Grifola frondosa</name>
    <name type="common">Maitake</name>
    <name type="synonym">Polyporus frondosus</name>
    <dbReference type="NCBI Taxonomy" id="5627"/>
    <lineage>
        <taxon>Eukaryota</taxon>
        <taxon>Fungi</taxon>
        <taxon>Dikarya</taxon>
        <taxon>Basidiomycota</taxon>
        <taxon>Agaricomycotina</taxon>
        <taxon>Agaricomycetes</taxon>
        <taxon>Polyporales</taxon>
        <taxon>Grifolaceae</taxon>
        <taxon>Grifola</taxon>
    </lineage>
</organism>
<dbReference type="AlphaFoldDB" id="A0A1C7LNZ6"/>
<proteinExistence type="predicted"/>
<name>A0A1C7LNZ6_GRIFR</name>
<keyword evidence="2" id="KW-1185">Reference proteome</keyword>
<accession>A0A1C7LNZ6</accession>
<sequence>MWRCLASGIVQRKHKTIKNRCRYQKTFGIGHIVDAELNSLATWELIAAVATQKSWSLMLCSRSDMVINTRGFSKRRPPPLRPLIIL</sequence>
<reference evidence="1 2" key="1">
    <citation type="submission" date="2016-03" db="EMBL/GenBank/DDBJ databases">
        <title>Whole genome sequencing of Grifola frondosa 9006-11.</title>
        <authorList>
            <person name="Min B."/>
            <person name="Park H."/>
            <person name="Kim J.-G."/>
            <person name="Cho H."/>
            <person name="Oh Y.-L."/>
            <person name="Kong W.-S."/>
            <person name="Choi I.-G."/>
        </authorList>
    </citation>
    <scope>NUCLEOTIDE SEQUENCE [LARGE SCALE GENOMIC DNA]</scope>
    <source>
        <strain evidence="1 2">9006-11</strain>
    </source>
</reference>
<dbReference type="Proteomes" id="UP000092993">
    <property type="component" value="Unassembled WGS sequence"/>
</dbReference>
<evidence type="ECO:0000313" key="2">
    <source>
        <dbReference type="Proteomes" id="UP000092993"/>
    </source>
</evidence>
<evidence type="ECO:0000313" key="1">
    <source>
        <dbReference type="EMBL" id="OBZ65946.1"/>
    </source>
</evidence>
<dbReference type="EMBL" id="LUGG01000038">
    <property type="protein sequence ID" value="OBZ65946.1"/>
    <property type="molecule type" value="Genomic_DNA"/>
</dbReference>
<gene>
    <name evidence="1" type="ORF">A0H81_14199</name>
</gene>